<protein>
    <submittedName>
        <fullName evidence="1">Uncharacterized protein</fullName>
    </submittedName>
</protein>
<reference evidence="1" key="2">
    <citation type="submission" date="2020-09" db="EMBL/GenBank/DDBJ databases">
        <authorList>
            <person name="Sun Q."/>
            <person name="Zhou Y."/>
        </authorList>
    </citation>
    <scope>NUCLEOTIDE SEQUENCE</scope>
    <source>
        <strain evidence="1">CGMCC 1.15880</strain>
    </source>
</reference>
<dbReference type="Proteomes" id="UP000628017">
    <property type="component" value="Unassembled WGS sequence"/>
</dbReference>
<dbReference type="EMBL" id="BMKA01000009">
    <property type="protein sequence ID" value="GGA31828.1"/>
    <property type="molecule type" value="Genomic_DNA"/>
</dbReference>
<comment type="caution">
    <text evidence="1">The sequence shown here is derived from an EMBL/GenBank/DDBJ whole genome shotgun (WGS) entry which is preliminary data.</text>
</comment>
<keyword evidence="2" id="KW-1185">Reference proteome</keyword>
<dbReference type="AlphaFoldDB" id="A0A916R3N7"/>
<reference evidence="1" key="1">
    <citation type="journal article" date="2014" name="Int. J. Syst. Evol. Microbiol.">
        <title>Complete genome sequence of Corynebacterium casei LMG S-19264T (=DSM 44701T), isolated from a smear-ripened cheese.</title>
        <authorList>
            <consortium name="US DOE Joint Genome Institute (JGI-PGF)"/>
            <person name="Walter F."/>
            <person name="Albersmeier A."/>
            <person name="Kalinowski J."/>
            <person name="Ruckert C."/>
        </authorList>
    </citation>
    <scope>NUCLEOTIDE SEQUENCE</scope>
    <source>
        <strain evidence="1">CGMCC 1.15880</strain>
    </source>
</reference>
<proteinExistence type="predicted"/>
<name>A0A916R3N7_9RHOB</name>
<evidence type="ECO:0000313" key="1">
    <source>
        <dbReference type="EMBL" id="GGA31828.1"/>
    </source>
</evidence>
<accession>A0A916R3N7</accession>
<sequence>MAHNKRLEAKPIIRILDRKTREVVGWLYEWNTGERVPMWKDGCKTDVVYE</sequence>
<gene>
    <name evidence="1" type="ORF">GCM10011498_36290</name>
</gene>
<organism evidence="1 2">
    <name type="scientific">Neptunicoccus cionae</name>
    <dbReference type="NCBI Taxonomy" id="2035344"/>
    <lineage>
        <taxon>Bacteria</taxon>
        <taxon>Pseudomonadati</taxon>
        <taxon>Pseudomonadota</taxon>
        <taxon>Alphaproteobacteria</taxon>
        <taxon>Rhodobacterales</taxon>
        <taxon>Paracoccaceae</taxon>
        <taxon>Neptunicoccus</taxon>
    </lineage>
</organism>
<evidence type="ECO:0000313" key="2">
    <source>
        <dbReference type="Proteomes" id="UP000628017"/>
    </source>
</evidence>